<name>A0A433N3Z7_CHLFR</name>
<accession>A0A433N3Z7</accession>
<dbReference type="Gene3D" id="3.40.50.300">
    <property type="entry name" value="P-loop containing nucleotide triphosphate hydrolases"/>
    <property type="match status" value="1"/>
</dbReference>
<keyword evidence="2" id="KW-1185">Reference proteome</keyword>
<organism evidence="1 2">
    <name type="scientific">Chlorogloeopsis fritschii PCC 6912</name>
    <dbReference type="NCBI Taxonomy" id="211165"/>
    <lineage>
        <taxon>Bacteria</taxon>
        <taxon>Bacillati</taxon>
        <taxon>Cyanobacteriota</taxon>
        <taxon>Cyanophyceae</taxon>
        <taxon>Nostocales</taxon>
        <taxon>Chlorogloeopsidaceae</taxon>
        <taxon>Chlorogloeopsis</taxon>
    </lineage>
</organism>
<dbReference type="InterPro" id="IPR027417">
    <property type="entry name" value="P-loop_NTPase"/>
</dbReference>
<sequence>MVKIIQNNYNSFPKFGKDTPWLWRPNFQDLNSALLAVCLLEDELNKRYTMLKSVKVVNIDNYNNIAAEPIPHIAVVFKNSTDLIGEKELKSLFESTCQRIVAMGKAVGIHLVLGLI</sequence>
<protein>
    <submittedName>
        <fullName evidence="1">Uncharacterized protein</fullName>
    </submittedName>
</protein>
<evidence type="ECO:0000313" key="1">
    <source>
        <dbReference type="EMBL" id="RUR75979.1"/>
    </source>
</evidence>
<dbReference type="Proteomes" id="UP000268857">
    <property type="component" value="Unassembled WGS sequence"/>
</dbReference>
<gene>
    <name evidence="1" type="ORF">PCC6912_45510</name>
</gene>
<dbReference type="OrthoDB" id="513971at2"/>
<dbReference type="STRING" id="211165.GCA_000317285_06590"/>
<evidence type="ECO:0000313" key="2">
    <source>
        <dbReference type="Proteomes" id="UP000268857"/>
    </source>
</evidence>
<reference evidence="1 2" key="1">
    <citation type="journal article" date="2019" name="Genome Biol. Evol.">
        <title>Day and night: Metabolic profiles and evolutionary relationships of six axenic non-marine cyanobacteria.</title>
        <authorList>
            <person name="Will S.E."/>
            <person name="Henke P."/>
            <person name="Boedeker C."/>
            <person name="Huang S."/>
            <person name="Brinkmann H."/>
            <person name="Rohde M."/>
            <person name="Jarek M."/>
            <person name="Friedl T."/>
            <person name="Seufert S."/>
            <person name="Schumacher M."/>
            <person name="Overmann J."/>
            <person name="Neumann-Schaal M."/>
            <person name="Petersen J."/>
        </authorList>
    </citation>
    <scope>NUCLEOTIDE SEQUENCE [LARGE SCALE GENOMIC DNA]</scope>
    <source>
        <strain evidence="1 2">PCC 6912</strain>
    </source>
</reference>
<proteinExistence type="predicted"/>
<comment type="caution">
    <text evidence="1">The sequence shown here is derived from an EMBL/GenBank/DDBJ whole genome shotgun (WGS) entry which is preliminary data.</text>
</comment>
<dbReference type="RefSeq" id="WP_016876823.1">
    <property type="nucleotide sequence ID" value="NZ_AJLN01000152.1"/>
</dbReference>
<dbReference type="AlphaFoldDB" id="A0A433N3Z7"/>
<dbReference type="EMBL" id="RSCJ01000022">
    <property type="protein sequence ID" value="RUR75979.1"/>
    <property type="molecule type" value="Genomic_DNA"/>
</dbReference>